<sequence length="144" mass="16717">MVYFLLAISFILHGVLILTIMVLFNKVKQTEELELRQKQVSSEIEEVFNAYLLEIKEENAKMDGWLKHTSQQSKQRPEQNSIDTEEKPDYTPPLPLEGEEDYQPSLQSSVIVMYQNGASMEEIARELNMGKTEVELLVKFQHIK</sequence>
<keyword evidence="2" id="KW-0472">Membrane</keyword>
<dbReference type="RefSeq" id="WP_245033674.1">
    <property type="nucleotide sequence ID" value="NZ_CP095075.1"/>
</dbReference>
<protein>
    <recommendedName>
        <fullName evidence="5">Swarming motility protein SwrB</fullName>
    </recommendedName>
</protein>
<keyword evidence="2" id="KW-1133">Transmembrane helix</keyword>
<dbReference type="Proteomes" id="UP000830326">
    <property type="component" value="Chromosome"/>
</dbReference>
<proteinExistence type="predicted"/>
<reference evidence="3" key="1">
    <citation type="submission" date="2022-04" db="EMBL/GenBank/DDBJ databases">
        <title>Halobacillus sp. isolated from saltern.</title>
        <authorList>
            <person name="Won M."/>
            <person name="Lee C.-M."/>
            <person name="Woen H.-Y."/>
            <person name="Kwon S.-W."/>
        </authorList>
    </citation>
    <scope>NUCLEOTIDE SEQUENCE</scope>
    <source>
        <strain evidence="3">SSHM10-5</strain>
    </source>
</reference>
<gene>
    <name evidence="3" type="ORF">MUO15_04065</name>
</gene>
<dbReference type="InterPro" id="IPR046118">
    <property type="entry name" value="DUF6115"/>
</dbReference>
<feature type="compositionally biased region" description="Polar residues" evidence="1">
    <location>
        <begin position="68"/>
        <end position="82"/>
    </location>
</feature>
<organism evidence="3 4">
    <name type="scientific">Halobacillus amylolyticus</name>
    <dbReference type="NCBI Taxonomy" id="2932259"/>
    <lineage>
        <taxon>Bacteria</taxon>
        <taxon>Bacillati</taxon>
        <taxon>Bacillota</taxon>
        <taxon>Bacilli</taxon>
        <taxon>Bacillales</taxon>
        <taxon>Bacillaceae</taxon>
        <taxon>Halobacillus</taxon>
    </lineage>
</organism>
<feature type="region of interest" description="Disordered" evidence="1">
    <location>
        <begin position="64"/>
        <end position="101"/>
    </location>
</feature>
<dbReference type="Pfam" id="PF19610">
    <property type="entry name" value="DUF6115"/>
    <property type="match status" value="1"/>
</dbReference>
<feature type="transmembrane region" description="Helical" evidence="2">
    <location>
        <begin position="6"/>
        <end position="24"/>
    </location>
</feature>
<evidence type="ECO:0008006" key="5">
    <source>
        <dbReference type="Google" id="ProtNLM"/>
    </source>
</evidence>
<dbReference type="EMBL" id="CP095075">
    <property type="protein sequence ID" value="UOR12706.1"/>
    <property type="molecule type" value="Genomic_DNA"/>
</dbReference>
<name>A0ABY4HDR2_9BACI</name>
<keyword evidence="4" id="KW-1185">Reference proteome</keyword>
<accession>A0ABY4HDR2</accession>
<evidence type="ECO:0000313" key="3">
    <source>
        <dbReference type="EMBL" id="UOR12706.1"/>
    </source>
</evidence>
<evidence type="ECO:0000256" key="1">
    <source>
        <dbReference type="SAM" id="MobiDB-lite"/>
    </source>
</evidence>
<evidence type="ECO:0000313" key="4">
    <source>
        <dbReference type="Proteomes" id="UP000830326"/>
    </source>
</evidence>
<keyword evidence="2" id="KW-0812">Transmembrane</keyword>
<evidence type="ECO:0000256" key="2">
    <source>
        <dbReference type="SAM" id="Phobius"/>
    </source>
</evidence>